<dbReference type="PROSITE" id="PS51257">
    <property type="entry name" value="PROKAR_LIPOPROTEIN"/>
    <property type="match status" value="1"/>
</dbReference>
<evidence type="ECO:0000256" key="1">
    <source>
        <dbReference type="ARBA" id="ARBA00004635"/>
    </source>
</evidence>
<evidence type="ECO:0000259" key="10">
    <source>
        <dbReference type="Pfam" id="PF25198"/>
    </source>
</evidence>
<keyword evidence="5" id="KW-0472">Membrane</keyword>
<feature type="domain" description="Spore germination GerAC-like C-terminal" evidence="9">
    <location>
        <begin position="220"/>
        <end position="377"/>
    </location>
</feature>
<feature type="domain" description="Spore germination protein N-terminal" evidence="10">
    <location>
        <begin position="22"/>
        <end position="198"/>
    </location>
</feature>
<dbReference type="Gene3D" id="3.30.300.210">
    <property type="entry name" value="Nutrient germinant receptor protein C, domain 3"/>
    <property type="match status" value="1"/>
</dbReference>
<dbReference type="PANTHER" id="PTHR35789:SF1">
    <property type="entry name" value="SPORE GERMINATION PROTEIN B3"/>
    <property type="match status" value="1"/>
</dbReference>
<comment type="subcellular location">
    <subcellularLocation>
        <location evidence="1">Membrane</location>
        <topology evidence="1">Lipid-anchor</topology>
    </subcellularLocation>
</comment>
<comment type="similarity">
    <text evidence="2">Belongs to the GerABKC lipoprotein family.</text>
</comment>
<evidence type="ECO:0000259" key="9">
    <source>
        <dbReference type="Pfam" id="PF05504"/>
    </source>
</evidence>
<sequence>MKWKCKMAVCILVLVLSTGCWDSKIIQNYMYISALGIDYKDKEYTVYFQFMDLAGISKSESGSSSQPKNTTWTGKAAGPTLNMAFYNMIKLSQQPILWSHIKMMVFTPAALEIGIMPLSKGVTGQRDLRYTSQLYGTQSNLEELFSIPTNSNTTLINSLLMRPGLVLKQYSYFKPVNLQDFLLNANKNYATFAIPVVAIKEGAWSKSESGKDQSTPVIDGVMMLRGEKYRGSFDGATVSGMRWLNKEAIIDPLLLKKGDRNVAILQIERPKVKIQFANLDKKPAFSLHLRFSATVVEMLSSENEAELKRLAEQQIKADILDTFKATIVKDVDLFNVEEIFHRKHQKQWKEWFQNNHFRWNKDSLTSINVTIKLKHAGTNYLGE</sequence>
<gene>
    <name evidence="11" type="ORF">K0U00_12210</name>
</gene>
<proteinExistence type="inferred from homology"/>
<dbReference type="InterPro" id="IPR038501">
    <property type="entry name" value="Spore_GerAC_C_sf"/>
</dbReference>
<dbReference type="RefSeq" id="WP_210045971.1">
    <property type="nucleotide sequence ID" value="NZ_JBHLVU010000007.1"/>
</dbReference>
<evidence type="ECO:0000256" key="5">
    <source>
        <dbReference type="ARBA" id="ARBA00023136"/>
    </source>
</evidence>
<evidence type="ECO:0000313" key="11">
    <source>
        <dbReference type="EMBL" id="MBW7454797.1"/>
    </source>
</evidence>
<dbReference type="InterPro" id="IPR057336">
    <property type="entry name" value="GerAC_N"/>
</dbReference>
<name>A0ABS7C1M9_9BACL</name>
<keyword evidence="7" id="KW-0449">Lipoprotein</keyword>
<dbReference type="PANTHER" id="PTHR35789">
    <property type="entry name" value="SPORE GERMINATION PROTEIN B3"/>
    <property type="match status" value="1"/>
</dbReference>
<evidence type="ECO:0000256" key="3">
    <source>
        <dbReference type="ARBA" id="ARBA00022544"/>
    </source>
</evidence>
<evidence type="ECO:0000256" key="2">
    <source>
        <dbReference type="ARBA" id="ARBA00007886"/>
    </source>
</evidence>
<dbReference type="InterPro" id="IPR046953">
    <property type="entry name" value="Spore_GerAC-like_C"/>
</dbReference>
<evidence type="ECO:0000256" key="7">
    <source>
        <dbReference type="ARBA" id="ARBA00023288"/>
    </source>
</evidence>
<evidence type="ECO:0000313" key="12">
    <source>
        <dbReference type="Proteomes" id="UP001519887"/>
    </source>
</evidence>
<dbReference type="Proteomes" id="UP001519887">
    <property type="component" value="Unassembled WGS sequence"/>
</dbReference>
<keyword evidence="6" id="KW-0564">Palmitate</keyword>
<reference evidence="11 12" key="1">
    <citation type="submission" date="2021-07" db="EMBL/GenBank/DDBJ databases">
        <title>Paenibacillus radiodurans sp. nov., isolated from the southeastern edge of Tengger Desert.</title>
        <authorList>
            <person name="Zhang G."/>
        </authorList>
    </citation>
    <scope>NUCLEOTIDE SEQUENCE [LARGE SCALE GENOMIC DNA]</scope>
    <source>
        <strain evidence="11 12">CCM 7311</strain>
    </source>
</reference>
<accession>A0ABS7C1M9</accession>
<comment type="caution">
    <text evidence="11">The sequence shown here is derived from an EMBL/GenBank/DDBJ whole genome shotgun (WGS) entry which is preliminary data.</text>
</comment>
<organism evidence="11 12">
    <name type="scientific">Paenibacillus sepulcri</name>
    <dbReference type="NCBI Taxonomy" id="359917"/>
    <lineage>
        <taxon>Bacteria</taxon>
        <taxon>Bacillati</taxon>
        <taxon>Bacillota</taxon>
        <taxon>Bacilli</taxon>
        <taxon>Bacillales</taxon>
        <taxon>Paenibacillaceae</taxon>
        <taxon>Paenibacillus</taxon>
    </lineage>
</organism>
<keyword evidence="12" id="KW-1185">Reference proteome</keyword>
<feature type="signal peptide" evidence="8">
    <location>
        <begin position="1"/>
        <end position="22"/>
    </location>
</feature>
<dbReference type="InterPro" id="IPR008844">
    <property type="entry name" value="Spore_GerAC-like"/>
</dbReference>
<dbReference type="Pfam" id="PF25198">
    <property type="entry name" value="Spore_GerAC_N"/>
    <property type="match status" value="1"/>
</dbReference>
<protein>
    <submittedName>
        <fullName evidence="11">Ger(X)C family spore germination protein</fullName>
    </submittedName>
</protein>
<dbReference type="EMBL" id="JAHZIK010000252">
    <property type="protein sequence ID" value="MBW7454797.1"/>
    <property type="molecule type" value="Genomic_DNA"/>
</dbReference>
<dbReference type="Pfam" id="PF05504">
    <property type="entry name" value="Spore_GerAC"/>
    <property type="match status" value="1"/>
</dbReference>
<evidence type="ECO:0000256" key="4">
    <source>
        <dbReference type="ARBA" id="ARBA00022729"/>
    </source>
</evidence>
<dbReference type="NCBIfam" id="TIGR02887">
    <property type="entry name" value="spore_ger_x_C"/>
    <property type="match status" value="1"/>
</dbReference>
<evidence type="ECO:0000256" key="6">
    <source>
        <dbReference type="ARBA" id="ARBA00023139"/>
    </source>
</evidence>
<keyword evidence="3" id="KW-0309">Germination</keyword>
<evidence type="ECO:0000256" key="8">
    <source>
        <dbReference type="SAM" id="SignalP"/>
    </source>
</evidence>
<keyword evidence="4 8" id="KW-0732">Signal</keyword>
<feature type="chain" id="PRO_5046779237" evidence="8">
    <location>
        <begin position="23"/>
        <end position="383"/>
    </location>
</feature>